<evidence type="ECO:0000313" key="2">
    <source>
        <dbReference type="Proteomes" id="UP000295341"/>
    </source>
</evidence>
<organism evidence="1 2">
    <name type="scientific">Panacagrimonas perspica</name>
    <dbReference type="NCBI Taxonomy" id="381431"/>
    <lineage>
        <taxon>Bacteria</taxon>
        <taxon>Pseudomonadati</taxon>
        <taxon>Pseudomonadota</taxon>
        <taxon>Gammaproteobacteria</taxon>
        <taxon>Nevskiales</taxon>
        <taxon>Nevskiaceae</taxon>
        <taxon>Panacagrimonas</taxon>
    </lineage>
</organism>
<dbReference type="AlphaFoldDB" id="A0A4R7PD35"/>
<dbReference type="RefSeq" id="WP_133879779.1">
    <property type="nucleotide sequence ID" value="NZ_SOBT01000008.1"/>
</dbReference>
<dbReference type="Pfam" id="PF13665">
    <property type="entry name" value="Tox-PAAR-like"/>
    <property type="match status" value="1"/>
</dbReference>
<keyword evidence="2" id="KW-1185">Reference proteome</keyword>
<accession>A0A4R7PD35</accession>
<name>A0A4R7PD35_9GAMM</name>
<dbReference type="EMBL" id="SOBT01000008">
    <property type="protein sequence ID" value="TDU31170.1"/>
    <property type="molecule type" value="Genomic_DNA"/>
</dbReference>
<comment type="caution">
    <text evidence="1">The sequence shown here is derived from an EMBL/GenBank/DDBJ whole genome shotgun (WGS) entry which is preliminary data.</text>
</comment>
<protein>
    <submittedName>
        <fullName evidence="1">Uncharacterized protein DUF4150</fullName>
    </submittedName>
</protein>
<evidence type="ECO:0000313" key="1">
    <source>
        <dbReference type="EMBL" id="TDU31170.1"/>
    </source>
</evidence>
<proteinExistence type="predicted"/>
<gene>
    <name evidence="1" type="ORF">DFR24_0529</name>
</gene>
<dbReference type="Proteomes" id="UP000295341">
    <property type="component" value="Unassembled WGS sequence"/>
</dbReference>
<reference evidence="1 2" key="1">
    <citation type="submission" date="2019-03" db="EMBL/GenBank/DDBJ databases">
        <title>Genomic Encyclopedia of Type Strains, Phase IV (KMG-IV): sequencing the most valuable type-strain genomes for metagenomic binning, comparative biology and taxonomic classification.</title>
        <authorList>
            <person name="Goeker M."/>
        </authorList>
    </citation>
    <scope>NUCLEOTIDE SEQUENCE [LARGE SCALE GENOMIC DNA]</scope>
    <source>
        <strain evidence="1 2">DSM 26377</strain>
    </source>
</reference>
<sequence>MFVNTQMIGIGLAFPDVCLTPAPPAPAPVPIPYPNIWLLPTTVGFIPNVLVLCCPLHTLASTAPMSNGDNPGVAMGVASGTVMGPGRYTLGSNTCLCMGMPITRLTSTTMQNSTNAIGVQTVPSQPLVLDLMP</sequence>